<dbReference type="RefSeq" id="WP_184199014.1">
    <property type="nucleotide sequence ID" value="NZ_JACHGW010000003.1"/>
</dbReference>
<proteinExistence type="predicted"/>
<sequence>MTHFAFRDFAPKQKRPAGFFQSAEFDNLMDAVLQANLWVRDHQVKVLNIETVVLPNILEREKPVTEEATMEGSVATYEGISHYNHWYQFIRVWYEFDEKPREPREQEKSK</sequence>
<evidence type="ECO:0000313" key="1">
    <source>
        <dbReference type="EMBL" id="MBB6051643.1"/>
    </source>
</evidence>
<dbReference type="AlphaFoldDB" id="A0A7W9STA6"/>
<dbReference type="EMBL" id="JACHGW010000003">
    <property type="protein sequence ID" value="MBB6051643.1"/>
    <property type="molecule type" value="Genomic_DNA"/>
</dbReference>
<protein>
    <submittedName>
        <fullName evidence="1">Uncharacterized protein</fullName>
    </submittedName>
</protein>
<name>A0A7W9STA6_ARMRO</name>
<evidence type="ECO:0000313" key="2">
    <source>
        <dbReference type="Proteomes" id="UP000520814"/>
    </source>
</evidence>
<organism evidence="1 2">
    <name type="scientific">Armatimonas rosea</name>
    <dbReference type="NCBI Taxonomy" id="685828"/>
    <lineage>
        <taxon>Bacteria</taxon>
        <taxon>Bacillati</taxon>
        <taxon>Armatimonadota</taxon>
        <taxon>Armatimonadia</taxon>
        <taxon>Armatimonadales</taxon>
        <taxon>Armatimonadaceae</taxon>
        <taxon>Armatimonas</taxon>
    </lineage>
</organism>
<comment type="caution">
    <text evidence="1">The sequence shown here is derived from an EMBL/GenBank/DDBJ whole genome shotgun (WGS) entry which is preliminary data.</text>
</comment>
<keyword evidence="2" id="KW-1185">Reference proteome</keyword>
<dbReference type="Proteomes" id="UP000520814">
    <property type="component" value="Unassembled WGS sequence"/>
</dbReference>
<reference evidence="1 2" key="1">
    <citation type="submission" date="2020-08" db="EMBL/GenBank/DDBJ databases">
        <title>Genomic Encyclopedia of Type Strains, Phase IV (KMG-IV): sequencing the most valuable type-strain genomes for metagenomic binning, comparative biology and taxonomic classification.</title>
        <authorList>
            <person name="Goeker M."/>
        </authorList>
    </citation>
    <scope>NUCLEOTIDE SEQUENCE [LARGE SCALE GENOMIC DNA]</scope>
    <source>
        <strain evidence="1 2">DSM 23562</strain>
    </source>
</reference>
<accession>A0A7W9STA6</accession>
<gene>
    <name evidence="1" type="ORF">HNQ39_003453</name>
</gene>